<dbReference type="Gene3D" id="3.30.420.240">
    <property type="match status" value="1"/>
</dbReference>
<dbReference type="EMBL" id="CAADIW010000069">
    <property type="protein sequence ID" value="VFS43946.1"/>
    <property type="molecule type" value="Genomic_DNA"/>
</dbReference>
<accession>A0A484Z857</accession>
<dbReference type="AlphaFoldDB" id="A0A484Z857"/>
<evidence type="ECO:0000313" key="1">
    <source>
        <dbReference type="EMBL" id="VFS43946.1"/>
    </source>
</evidence>
<protein>
    <submittedName>
        <fullName evidence="1">Uncharacterized protein</fullName>
    </submittedName>
</protein>
<reference evidence="1 2" key="1">
    <citation type="submission" date="2019-03" db="EMBL/GenBank/DDBJ databases">
        <authorList>
            <consortium name="Pathogen Informatics"/>
        </authorList>
    </citation>
    <scope>NUCLEOTIDE SEQUENCE [LARGE SCALE GENOMIC DNA]</scope>
    <source>
        <strain evidence="1 2">NCTC12126</strain>
    </source>
</reference>
<proteinExistence type="predicted"/>
<name>A0A484Z857_9ENTR</name>
<organism evidence="1 2">
    <name type="scientific">Enterobacter cancerogenus</name>
    <dbReference type="NCBI Taxonomy" id="69218"/>
    <lineage>
        <taxon>Bacteria</taxon>
        <taxon>Pseudomonadati</taxon>
        <taxon>Pseudomonadota</taxon>
        <taxon>Gammaproteobacteria</taxon>
        <taxon>Enterobacterales</taxon>
        <taxon>Enterobacteriaceae</taxon>
        <taxon>Enterobacter</taxon>
        <taxon>Enterobacter cloacae complex</taxon>
    </lineage>
</organism>
<gene>
    <name evidence="1" type="ORF">NCTC12126_05215</name>
</gene>
<dbReference type="Proteomes" id="UP000351155">
    <property type="component" value="Unassembled WGS sequence"/>
</dbReference>
<sequence length="199" mass="22023">MGNPFAQKRHGGKIPVFTFHWRSDPRKDDEWYRNECDKIDNPVVVAQELDLNYAASAEGVLIPAEWVQAAIDAHIKLGIKPTGRRQGALDIADEGRDKNSYSARYGFLLEDVQEWSGKGSDIFSTVERAFGLCDMAAVEELRFDEDGLGAGARGDARVINEQRRANRRAAILATPFRGSGSVFDPEGEAVRETTPELLA</sequence>
<evidence type="ECO:0000313" key="2">
    <source>
        <dbReference type="Proteomes" id="UP000351155"/>
    </source>
</evidence>